<evidence type="ECO:0000313" key="2">
    <source>
        <dbReference type="Proteomes" id="UP000265520"/>
    </source>
</evidence>
<reference evidence="1 2" key="1">
    <citation type="journal article" date="2018" name="Front. Plant Sci.">
        <title>Red Clover (Trifolium pratense) and Zigzag Clover (T. medium) - A Picture of Genomic Similarities and Differences.</title>
        <authorList>
            <person name="Dluhosova J."/>
            <person name="Istvanek J."/>
            <person name="Nedelnik J."/>
            <person name="Repkova J."/>
        </authorList>
    </citation>
    <scope>NUCLEOTIDE SEQUENCE [LARGE SCALE GENOMIC DNA]</scope>
    <source>
        <strain evidence="2">cv. 10/8</strain>
        <tissue evidence="1">Leaf</tissue>
    </source>
</reference>
<comment type="caution">
    <text evidence="1">The sequence shown here is derived from an EMBL/GenBank/DDBJ whole genome shotgun (WGS) entry which is preliminary data.</text>
</comment>
<feature type="non-terminal residue" evidence="1">
    <location>
        <position position="80"/>
    </location>
</feature>
<dbReference type="Proteomes" id="UP000265520">
    <property type="component" value="Unassembled WGS sequence"/>
</dbReference>
<dbReference type="AlphaFoldDB" id="A0A392MN56"/>
<evidence type="ECO:0000313" key="1">
    <source>
        <dbReference type="EMBL" id="MCH88946.1"/>
    </source>
</evidence>
<organism evidence="1 2">
    <name type="scientific">Trifolium medium</name>
    <dbReference type="NCBI Taxonomy" id="97028"/>
    <lineage>
        <taxon>Eukaryota</taxon>
        <taxon>Viridiplantae</taxon>
        <taxon>Streptophyta</taxon>
        <taxon>Embryophyta</taxon>
        <taxon>Tracheophyta</taxon>
        <taxon>Spermatophyta</taxon>
        <taxon>Magnoliopsida</taxon>
        <taxon>eudicotyledons</taxon>
        <taxon>Gunneridae</taxon>
        <taxon>Pentapetalae</taxon>
        <taxon>rosids</taxon>
        <taxon>fabids</taxon>
        <taxon>Fabales</taxon>
        <taxon>Fabaceae</taxon>
        <taxon>Papilionoideae</taxon>
        <taxon>50 kb inversion clade</taxon>
        <taxon>NPAAA clade</taxon>
        <taxon>Hologalegina</taxon>
        <taxon>IRL clade</taxon>
        <taxon>Trifolieae</taxon>
        <taxon>Trifolium</taxon>
    </lineage>
</organism>
<dbReference type="EMBL" id="LXQA010015161">
    <property type="protein sequence ID" value="MCH88946.1"/>
    <property type="molecule type" value="Genomic_DNA"/>
</dbReference>
<accession>A0A392MN56</accession>
<proteinExistence type="predicted"/>
<protein>
    <submittedName>
        <fullName evidence="1">Replication protein A1-like protein</fullName>
    </submittedName>
</protein>
<sequence length="80" mass="9467">MNYGIFASKIFSKDAKYVKLIDERGLKWSCTIQNNPHPYNHVKIGEKWGSMVRVRNYREETHIMFGSPKFGNAWELFVKK</sequence>
<gene>
    <name evidence="1" type="ORF">A2U01_0009839</name>
</gene>
<keyword evidence="2" id="KW-1185">Reference proteome</keyword>
<name>A0A392MN56_9FABA</name>